<feature type="domain" description="Transposase IS200-like" evidence="1">
    <location>
        <begin position="9"/>
        <end position="123"/>
    </location>
</feature>
<sequence length="288" mass="33940">MARPVRIEFPGALYHITARGNKKENIFNHDRDRMVFLKILNETITRYQFICYAYCLMPNHYHLLIETPNGNLSLGIRELNGVYAQKLNWAYKTVGHVFQGRFKAILVEKESYLLELCRYIVLNPVRAGMVQYPWEWQWSSYQATAGQAEKLKFLSTDWILAQFHEEQNSAKKSYEDFVLAGLGIEAPWKDLKGRFILGKDSFVEKIEHFIDKKKTIQELPRVERFAARKKLTEIFNEEKLHPEKESKIYSAHVEHGYTQKEIANYLGVHYSTVSRVLKRFIEKNTRKD</sequence>
<dbReference type="EMBL" id="MWBQ01000227">
    <property type="protein sequence ID" value="OQA54077.1"/>
    <property type="molecule type" value="Genomic_DNA"/>
</dbReference>
<dbReference type="SMART" id="SM01321">
    <property type="entry name" value="Y1_Tnp"/>
    <property type="match status" value="1"/>
</dbReference>
<dbReference type="InterPro" id="IPR036390">
    <property type="entry name" value="WH_DNA-bd_sf"/>
</dbReference>
<reference evidence="2" key="1">
    <citation type="submission" date="2017-02" db="EMBL/GenBank/DDBJ databases">
        <title>Delving into the versatile metabolic prowess of the omnipresent phylum Bacteroidetes.</title>
        <authorList>
            <person name="Nobu M.K."/>
            <person name="Mei R."/>
            <person name="Narihiro T."/>
            <person name="Kuroda K."/>
            <person name="Liu W.-T."/>
        </authorList>
    </citation>
    <scope>NUCLEOTIDE SEQUENCE</scope>
    <source>
        <strain evidence="2">ADurb.Bin276</strain>
    </source>
</reference>
<dbReference type="AlphaFoldDB" id="A0A1V5SHW2"/>
<dbReference type="PANTHER" id="PTHR34322">
    <property type="entry name" value="TRANSPOSASE, Y1_TNP DOMAIN-CONTAINING"/>
    <property type="match status" value="1"/>
</dbReference>
<dbReference type="PANTHER" id="PTHR34322:SF2">
    <property type="entry name" value="TRANSPOSASE IS200-LIKE DOMAIN-CONTAINING PROTEIN"/>
    <property type="match status" value="1"/>
</dbReference>
<evidence type="ECO:0000313" key="2">
    <source>
        <dbReference type="EMBL" id="OQA54077.1"/>
    </source>
</evidence>
<name>A0A1V5SHW2_9BACT</name>
<comment type="caution">
    <text evidence="2">The sequence shown here is derived from an EMBL/GenBank/DDBJ whole genome shotgun (WGS) entry which is preliminary data.</text>
</comment>
<dbReference type="SUPFAM" id="SSF143422">
    <property type="entry name" value="Transposase IS200-like"/>
    <property type="match status" value="1"/>
</dbReference>
<dbReference type="InterPro" id="IPR036515">
    <property type="entry name" value="Transposase_17_sf"/>
</dbReference>
<dbReference type="Gene3D" id="3.30.70.1290">
    <property type="entry name" value="Transposase IS200-like"/>
    <property type="match status" value="1"/>
</dbReference>
<dbReference type="SUPFAM" id="SSF46785">
    <property type="entry name" value="Winged helix' DNA-binding domain"/>
    <property type="match status" value="1"/>
</dbReference>
<dbReference type="Proteomes" id="UP000485569">
    <property type="component" value="Unassembled WGS sequence"/>
</dbReference>
<dbReference type="Gene3D" id="1.10.10.60">
    <property type="entry name" value="Homeodomain-like"/>
    <property type="match status" value="1"/>
</dbReference>
<dbReference type="GO" id="GO:0004803">
    <property type="term" value="F:transposase activity"/>
    <property type="evidence" value="ECO:0007669"/>
    <property type="project" value="InterPro"/>
</dbReference>
<protein>
    <submittedName>
        <fullName evidence="2">Transposase IS200 like protein</fullName>
    </submittedName>
</protein>
<dbReference type="GO" id="GO:0003677">
    <property type="term" value="F:DNA binding"/>
    <property type="evidence" value="ECO:0007669"/>
    <property type="project" value="InterPro"/>
</dbReference>
<evidence type="ECO:0000259" key="1">
    <source>
        <dbReference type="SMART" id="SM01321"/>
    </source>
</evidence>
<dbReference type="InterPro" id="IPR012318">
    <property type="entry name" value="HTH_CRP"/>
</dbReference>
<proteinExistence type="predicted"/>
<dbReference type="Pfam" id="PF01797">
    <property type="entry name" value="Y1_Tnp"/>
    <property type="match status" value="1"/>
</dbReference>
<dbReference type="NCBIfam" id="NF047646">
    <property type="entry name" value="REP_Tyr_transpos"/>
    <property type="match status" value="1"/>
</dbReference>
<dbReference type="GO" id="GO:0006313">
    <property type="term" value="P:DNA transposition"/>
    <property type="evidence" value="ECO:0007669"/>
    <property type="project" value="InterPro"/>
</dbReference>
<dbReference type="InterPro" id="IPR002686">
    <property type="entry name" value="Transposase_17"/>
</dbReference>
<dbReference type="GO" id="GO:0006355">
    <property type="term" value="P:regulation of DNA-templated transcription"/>
    <property type="evidence" value="ECO:0007669"/>
    <property type="project" value="InterPro"/>
</dbReference>
<accession>A0A1V5SHW2</accession>
<dbReference type="Pfam" id="PF13545">
    <property type="entry name" value="HTH_Crp_2"/>
    <property type="match status" value="1"/>
</dbReference>
<gene>
    <name evidence="2" type="ORF">BWY41_02266</name>
</gene>
<organism evidence="2">
    <name type="scientific">Candidatus Atribacter allofermentans</name>
    <dbReference type="NCBI Taxonomy" id="1852833"/>
    <lineage>
        <taxon>Bacteria</taxon>
        <taxon>Pseudomonadati</taxon>
        <taxon>Atribacterota</taxon>
        <taxon>Atribacteria</taxon>
        <taxon>Atribacterales</taxon>
        <taxon>Atribacteraceae</taxon>
        <taxon>Atribacter</taxon>
    </lineage>
</organism>